<dbReference type="SUPFAM" id="SSF53474">
    <property type="entry name" value="alpha/beta-Hydrolases"/>
    <property type="match status" value="1"/>
</dbReference>
<sequence>MSNQYGLNERGNHQGQFSQGVGGWAEYTVHMTEVNDTKRHDVKVPPGKVIPVIFLPGVMGSNLRMSKMRQDELKRDDNRAWRPDDLMTVSGKIDVVAGNGMGNWFKNATPKQRQLVFDPNETEVEYYHYTESNDRFDPDGKETLAADLRHGNVPDSLGAIPPLLGRPAPFGGKQTPAQIARWRGWSEVLFDGAYGEMLKTAEAYLNNMISSYYERDVINPMWNAICVEPSAFGGASGAAISESDLKKISACWYPVHAMGYNFLQSNGKSAVAIAERIRGLVKGYQKRGFKCDEVIIVTHSMGGLVARAILHPNYGNLLGDKTVKVLGIYHNVMPTMGAGSAYKRMRFGFQEKPGVLASIEAKILGINGKHATAILANTPAPLELLPGAAYGNDWLRVIDDRGKTLWSWPRSIETALDSIYLKADNAWWRLVNPKWVNPAGIKEANGGGLRSVRTRLRDAADFLQSIERTFHPENCYASFCASSERLTYGEVVFQTQDFLWQPGASQSPLPAPETWTPLDDDAKGKLTVQAGDRKLFLMLQPPTAPGDETVPADRSARLIPGTLFAHGKTKGHDYEHQASYSDPDVLKSMLYSIVQIAKTAKWG</sequence>
<gene>
    <name evidence="1" type="ORF">NX774_11565</name>
</gene>
<accession>A0ABT2DB56</accession>
<dbReference type="InterPro" id="IPR029058">
    <property type="entry name" value="AB_hydrolase_fold"/>
</dbReference>
<comment type="caution">
    <text evidence="1">The sequence shown here is derived from an EMBL/GenBank/DDBJ whole genome shotgun (WGS) entry which is preliminary data.</text>
</comment>
<keyword evidence="2" id="KW-1185">Reference proteome</keyword>
<proteinExistence type="predicted"/>
<dbReference type="Proteomes" id="UP001206126">
    <property type="component" value="Unassembled WGS sequence"/>
</dbReference>
<name>A0ABT2DB56_9BURK</name>
<dbReference type="EMBL" id="JANUHB010000002">
    <property type="protein sequence ID" value="MCS0808558.1"/>
    <property type="molecule type" value="Genomic_DNA"/>
</dbReference>
<evidence type="ECO:0000313" key="2">
    <source>
        <dbReference type="Proteomes" id="UP001206126"/>
    </source>
</evidence>
<protein>
    <submittedName>
        <fullName evidence="1">GPI inositol-deacylase</fullName>
    </submittedName>
</protein>
<reference evidence="1 2" key="1">
    <citation type="submission" date="2022-08" db="EMBL/GenBank/DDBJ databases">
        <title>Reclassification of Massilia species as members of the genera Telluria, Duganella, Pseudoduganella, Mokoshia gen. nov. and Zemynaea gen. nov. using orthogonal and non-orthogonal genome-based approaches.</title>
        <authorList>
            <person name="Bowman J.P."/>
        </authorList>
    </citation>
    <scope>NUCLEOTIDE SEQUENCE [LARGE SCALE GENOMIC DNA]</scope>
    <source>
        <strain evidence="1 2">JCM 31605</strain>
    </source>
</reference>
<organism evidence="1 2">
    <name type="scientific">Massilia agilis</name>
    <dbReference type="NCBI Taxonomy" id="1811226"/>
    <lineage>
        <taxon>Bacteria</taxon>
        <taxon>Pseudomonadati</taxon>
        <taxon>Pseudomonadota</taxon>
        <taxon>Betaproteobacteria</taxon>
        <taxon>Burkholderiales</taxon>
        <taxon>Oxalobacteraceae</taxon>
        <taxon>Telluria group</taxon>
        <taxon>Massilia</taxon>
    </lineage>
</organism>
<dbReference type="Gene3D" id="3.40.50.1820">
    <property type="entry name" value="alpha/beta hydrolase"/>
    <property type="match status" value="1"/>
</dbReference>
<evidence type="ECO:0000313" key="1">
    <source>
        <dbReference type="EMBL" id="MCS0808558.1"/>
    </source>
</evidence>
<dbReference type="RefSeq" id="WP_258822323.1">
    <property type="nucleotide sequence ID" value="NZ_JANUHB010000002.1"/>
</dbReference>